<dbReference type="InterPro" id="IPR036388">
    <property type="entry name" value="WH-like_DNA-bd_sf"/>
</dbReference>
<keyword evidence="2 3" id="KW-0238">DNA-binding</keyword>
<dbReference type="Gene3D" id="3.40.50.300">
    <property type="entry name" value="P-loop containing nucleotide triphosphate hydrolases"/>
    <property type="match status" value="1"/>
</dbReference>
<dbReference type="InterPro" id="IPR016032">
    <property type="entry name" value="Sig_transdc_resp-reg_C-effctor"/>
</dbReference>
<dbReference type="SUPFAM" id="SSF46894">
    <property type="entry name" value="C-terminal effector domain of the bipartite response regulators"/>
    <property type="match status" value="1"/>
</dbReference>
<gene>
    <name evidence="5" type="ORF">GCM10023195_65040</name>
</gene>
<dbReference type="Gene3D" id="1.10.10.10">
    <property type="entry name" value="Winged helix-like DNA-binding domain superfamily/Winged helix DNA-binding domain"/>
    <property type="match status" value="1"/>
</dbReference>
<dbReference type="InterPro" id="IPR001867">
    <property type="entry name" value="OmpR/PhoB-type_DNA-bd"/>
</dbReference>
<dbReference type="SUPFAM" id="SSF48452">
    <property type="entry name" value="TPR-like"/>
    <property type="match status" value="4"/>
</dbReference>
<evidence type="ECO:0000256" key="3">
    <source>
        <dbReference type="PROSITE-ProRule" id="PRU01091"/>
    </source>
</evidence>
<keyword evidence="6" id="KW-1185">Reference proteome</keyword>
<protein>
    <submittedName>
        <fullName evidence="5">BTAD domain-containing putative transcriptional regulator</fullName>
    </submittedName>
</protein>
<dbReference type="SMART" id="SM01043">
    <property type="entry name" value="BTAD"/>
    <property type="match status" value="1"/>
</dbReference>
<dbReference type="CDD" id="cd15831">
    <property type="entry name" value="BTAD"/>
    <property type="match status" value="1"/>
</dbReference>
<dbReference type="PROSITE" id="PS51755">
    <property type="entry name" value="OMPR_PHOB"/>
    <property type="match status" value="1"/>
</dbReference>
<feature type="domain" description="OmpR/PhoB-type" evidence="4">
    <location>
        <begin position="1"/>
        <end position="99"/>
    </location>
</feature>
<evidence type="ECO:0000313" key="6">
    <source>
        <dbReference type="Proteomes" id="UP001500212"/>
    </source>
</evidence>
<evidence type="ECO:0000259" key="4">
    <source>
        <dbReference type="PROSITE" id="PS51755"/>
    </source>
</evidence>
<evidence type="ECO:0000256" key="2">
    <source>
        <dbReference type="ARBA" id="ARBA00023125"/>
    </source>
</evidence>
<dbReference type="InterPro" id="IPR058852">
    <property type="entry name" value="HTH_77"/>
</dbReference>
<comment type="caution">
    <text evidence="5">The sequence shown here is derived from an EMBL/GenBank/DDBJ whole genome shotgun (WGS) entry which is preliminary data.</text>
</comment>
<dbReference type="Proteomes" id="UP001500212">
    <property type="component" value="Unassembled WGS sequence"/>
</dbReference>
<dbReference type="SMART" id="SM00862">
    <property type="entry name" value="Trans_reg_C"/>
    <property type="match status" value="1"/>
</dbReference>
<dbReference type="SUPFAM" id="SSF52540">
    <property type="entry name" value="P-loop containing nucleoside triphosphate hydrolases"/>
    <property type="match status" value="1"/>
</dbReference>
<reference evidence="6" key="1">
    <citation type="journal article" date="2019" name="Int. J. Syst. Evol. Microbiol.">
        <title>The Global Catalogue of Microorganisms (GCM) 10K type strain sequencing project: providing services to taxonomists for standard genome sequencing and annotation.</title>
        <authorList>
            <consortium name="The Broad Institute Genomics Platform"/>
            <consortium name="The Broad Institute Genome Sequencing Center for Infectious Disease"/>
            <person name="Wu L."/>
            <person name="Ma J."/>
        </authorList>
    </citation>
    <scope>NUCLEOTIDE SEQUENCE [LARGE SCALE GENOMIC DNA]</scope>
    <source>
        <strain evidence="6">JCM 17938</strain>
    </source>
</reference>
<dbReference type="PANTHER" id="PTHR47691:SF3">
    <property type="entry name" value="HTH-TYPE TRANSCRIPTIONAL REGULATOR RV0890C-RELATED"/>
    <property type="match status" value="1"/>
</dbReference>
<evidence type="ECO:0000313" key="5">
    <source>
        <dbReference type="EMBL" id="GAA4614844.1"/>
    </source>
</evidence>
<dbReference type="PANTHER" id="PTHR47691">
    <property type="entry name" value="REGULATOR-RELATED"/>
    <property type="match status" value="1"/>
</dbReference>
<proteinExistence type="inferred from homology"/>
<dbReference type="Pfam" id="PF00486">
    <property type="entry name" value="Trans_reg_C"/>
    <property type="match status" value="1"/>
</dbReference>
<name>A0ABP8TRP1_9ACTN</name>
<accession>A0ABP8TRP1</accession>
<sequence>MPLMRFGMLGPLAVWADEGRPVPVPGAKVRALLADLLVHAGRPVPADRLIDDLWGDRLPGNPAGALSAKVSQLRRVLEDAEPGARTLVVSRPAGYLIAVDDDRLDAHRFRTLTRRARTVAEPAETAAALADALALWRGPALADFADEAFAQATAARLTEQWLTALEDHAEVRLALGEHGALVGELGDMLTAHPLRERLRAAHMRALYRGGRQTEALESYERLRAELADELGLDPGPDLVALRQAILEHDPALEAPQPPSAGASRRPRTNLHAPATELIGRDEALAAVRARLATDRLVTLTGPGGVGKTRLALEAAGRLVDDFADGAWLVELAGVSGPSGTALEAADALADVVLRALDIRDAAGEGRPVAPVDRLADALSAQRLLLVLDNCEHLIEPVAELTDRLLRAVPGLRVLATSREPIGLTGEVVWSVPPLRIPARADEADPAALAEFSAVRFFVDRATAAARGFRLDAETAPAVAVLCRRLDGIPLALELAATRMRALGVHGLVARLDDRFRLLATGHRGAPQRQRTLMAMIDWSWELLSDPERTVLRRLAVHADGCALEAAEAVCSGPDLPAEEVLDLLVRLVDRSLVVMAEDGDDGPRYRLLESVAAYCADRLAEAGEHERVRRRHRRHHTELAERAEPYLYGPDQARWLDVLDAEAANLRAALDGAVTDRDAEAALRLVNALAWYWFLRGRLTEARRSLEAALALDHPGRARPHRARALAWRAGLALLQGDRTDWAARRAAALELFTTDDDPAVTARAQWFLAFTAGEVEDPAAGEELLDRALTGFDAAGDRWGRAAALILKAKYAHARGELAVLEGEAERAARLFTGLGDRWGQLQAAEWLGALAELTGDHERAERLQRRGLAAAEELRLWPDVAVRLAWLGWTAMMRGAYPSAREYGRRALRLALEQGHQPAAVFARTTLGYTALREGDLDVAEEHLETLLRAVPRDDPDAVPPLHLPMLQTGLGFVAEHRGDAATALAFHRDALAAALRMGAPRDTAGALEGAAGALCLSGDPARAARLLGTAAALRRSSGLTAGPAERDHVDRATARVRAALPEAEFAAAYAEGGSASPADCLEEVARLTEAVRGLARWPSRRGG</sequence>
<dbReference type="InterPro" id="IPR027417">
    <property type="entry name" value="P-loop_NTPase"/>
</dbReference>
<dbReference type="InterPro" id="IPR005158">
    <property type="entry name" value="BTAD"/>
</dbReference>
<dbReference type="Gene3D" id="1.25.40.10">
    <property type="entry name" value="Tetratricopeptide repeat domain"/>
    <property type="match status" value="3"/>
</dbReference>
<dbReference type="PRINTS" id="PR00364">
    <property type="entry name" value="DISEASERSIST"/>
</dbReference>
<dbReference type="EMBL" id="BAABHJ010000027">
    <property type="protein sequence ID" value="GAA4614844.1"/>
    <property type="molecule type" value="Genomic_DNA"/>
</dbReference>
<dbReference type="Pfam" id="PF03704">
    <property type="entry name" value="BTAD"/>
    <property type="match status" value="1"/>
</dbReference>
<feature type="DNA-binding region" description="OmpR/PhoB-type" evidence="3">
    <location>
        <begin position="1"/>
        <end position="99"/>
    </location>
</feature>
<organism evidence="5 6">
    <name type="scientific">Actinoallomurus liliacearum</name>
    <dbReference type="NCBI Taxonomy" id="1080073"/>
    <lineage>
        <taxon>Bacteria</taxon>
        <taxon>Bacillati</taxon>
        <taxon>Actinomycetota</taxon>
        <taxon>Actinomycetes</taxon>
        <taxon>Streptosporangiales</taxon>
        <taxon>Thermomonosporaceae</taxon>
        <taxon>Actinoallomurus</taxon>
    </lineage>
</organism>
<dbReference type="Pfam" id="PF25872">
    <property type="entry name" value="HTH_77"/>
    <property type="match status" value="1"/>
</dbReference>
<dbReference type="InterPro" id="IPR011990">
    <property type="entry name" value="TPR-like_helical_dom_sf"/>
</dbReference>
<comment type="similarity">
    <text evidence="1">Belongs to the AfsR/DnrI/RedD regulatory family.</text>
</comment>
<evidence type="ECO:0000256" key="1">
    <source>
        <dbReference type="ARBA" id="ARBA00005820"/>
    </source>
</evidence>